<keyword evidence="4" id="KW-0456">Lyase</keyword>
<dbReference type="EMBL" id="JAWWNJ010000034">
    <property type="protein sequence ID" value="KAK7025140.1"/>
    <property type="molecule type" value="Genomic_DNA"/>
</dbReference>
<evidence type="ECO:0000256" key="4">
    <source>
        <dbReference type="ARBA" id="ARBA00023239"/>
    </source>
</evidence>
<evidence type="ECO:0000256" key="2">
    <source>
        <dbReference type="ARBA" id="ARBA00022723"/>
    </source>
</evidence>
<evidence type="ECO:0000256" key="1">
    <source>
        <dbReference type="ARBA" id="ARBA00005495"/>
    </source>
</evidence>
<keyword evidence="7" id="KW-1185">Reference proteome</keyword>
<organism evidence="6 7">
    <name type="scientific">Favolaschia claudopus</name>
    <dbReference type="NCBI Taxonomy" id="2862362"/>
    <lineage>
        <taxon>Eukaryota</taxon>
        <taxon>Fungi</taxon>
        <taxon>Dikarya</taxon>
        <taxon>Basidiomycota</taxon>
        <taxon>Agaricomycotina</taxon>
        <taxon>Agaricomycetes</taxon>
        <taxon>Agaricomycetidae</taxon>
        <taxon>Agaricales</taxon>
        <taxon>Marasmiineae</taxon>
        <taxon>Mycenaceae</taxon>
        <taxon>Favolaschia</taxon>
    </lineage>
</organism>
<evidence type="ECO:0000313" key="6">
    <source>
        <dbReference type="EMBL" id="KAK7025140.1"/>
    </source>
</evidence>
<dbReference type="Pfam" id="PF04828">
    <property type="entry name" value="GFA"/>
    <property type="match status" value="1"/>
</dbReference>
<name>A0AAW0BH61_9AGAR</name>
<dbReference type="InterPro" id="IPR006913">
    <property type="entry name" value="CENP-V/GFA"/>
</dbReference>
<comment type="caution">
    <text evidence="6">The sequence shown here is derived from an EMBL/GenBank/DDBJ whole genome shotgun (WGS) entry which is preliminary data.</text>
</comment>
<keyword evidence="2" id="KW-0479">Metal-binding</keyword>
<dbReference type="PROSITE" id="PS51891">
    <property type="entry name" value="CENP_V_GFA"/>
    <property type="match status" value="1"/>
</dbReference>
<dbReference type="GO" id="GO:0016846">
    <property type="term" value="F:carbon-sulfur lyase activity"/>
    <property type="evidence" value="ECO:0007669"/>
    <property type="project" value="InterPro"/>
</dbReference>
<dbReference type="SUPFAM" id="SSF51316">
    <property type="entry name" value="Mss4-like"/>
    <property type="match status" value="1"/>
</dbReference>
<dbReference type="GO" id="GO:0046872">
    <property type="term" value="F:metal ion binding"/>
    <property type="evidence" value="ECO:0007669"/>
    <property type="project" value="UniProtKB-KW"/>
</dbReference>
<dbReference type="PANTHER" id="PTHR33337:SF39">
    <property type="entry name" value="DUF636 DOMAIN PROTEIN (AFU_ORTHOLOGUE AFUA_6G11530)"/>
    <property type="match status" value="1"/>
</dbReference>
<evidence type="ECO:0000259" key="5">
    <source>
        <dbReference type="PROSITE" id="PS51891"/>
    </source>
</evidence>
<feature type="domain" description="CENP-V/GFA" evidence="5">
    <location>
        <begin position="9"/>
        <end position="116"/>
    </location>
</feature>
<sequence length="141" mass="15600">MTSDSKVERPGSCLCRRVRFTVVGDPFDYSTCHCDNCKKSGGSAFMTNAFFAPDKVILTEAQDLISKYDDKATTSGNTLTRHFCSNCGSCLFLNSPSTASEWITLSPATVDGQEWVPRRYNCPDGKLSWVVKLHMEPKDAV</sequence>
<gene>
    <name evidence="6" type="ORF">R3P38DRAFT_2952916</name>
</gene>
<accession>A0AAW0BH61</accession>
<proteinExistence type="inferred from homology"/>
<dbReference type="InterPro" id="IPR011057">
    <property type="entry name" value="Mss4-like_sf"/>
</dbReference>
<dbReference type="PANTHER" id="PTHR33337">
    <property type="entry name" value="GFA DOMAIN-CONTAINING PROTEIN"/>
    <property type="match status" value="1"/>
</dbReference>
<evidence type="ECO:0000256" key="3">
    <source>
        <dbReference type="ARBA" id="ARBA00022833"/>
    </source>
</evidence>
<evidence type="ECO:0000313" key="7">
    <source>
        <dbReference type="Proteomes" id="UP001362999"/>
    </source>
</evidence>
<protein>
    <submittedName>
        <fullName evidence="6">DUF636 domain-containing protein</fullName>
    </submittedName>
</protein>
<keyword evidence="3" id="KW-0862">Zinc</keyword>
<dbReference type="Proteomes" id="UP001362999">
    <property type="component" value="Unassembled WGS sequence"/>
</dbReference>
<dbReference type="AlphaFoldDB" id="A0AAW0BH61"/>
<comment type="similarity">
    <text evidence="1">Belongs to the Gfa family.</text>
</comment>
<reference evidence="6 7" key="1">
    <citation type="journal article" date="2024" name="J Genomics">
        <title>Draft genome sequencing and assembly of Favolaschia claudopus CIRM-BRFM 2984 isolated from oak limbs.</title>
        <authorList>
            <person name="Navarro D."/>
            <person name="Drula E."/>
            <person name="Chaduli D."/>
            <person name="Cazenave R."/>
            <person name="Ahrendt S."/>
            <person name="Wang J."/>
            <person name="Lipzen A."/>
            <person name="Daum C."/>
            <person name="Barry K."/>
            <person name="Grigoriev I.V."/>
            <person name="Favel A."/>
            <person name="Rosso M.N."/>
            <person name="Martin F."/>
        </authorList>
    </citation>
    <scope>NUCLEOTIDE SEQUENCE [LARGE SCALE GENOMIC DNA]</scope>
    <source>
        <strain evidence="6 7">CIRM-BRFM 2984</strain>
    </source>
</reference>
<dbReference type="Gene3D" id="3.90.1590.10">
    <property type="entry name" value="glutathione-dependent formaldehyde- activating enzyme (gfa)"/>
    <property type="match status" value="1"/>
</dbReference>